<feature type="signal peptide" evidence="6">
    <location>
        <begin position="1"/>
        <end position="21"/>
    </location>
</feature>
<dbReference type="Proteomes" id="UP001268651">
    <property type="component" value="Unassembled WGS sequence"/>
</dbReference>
<comment type="similarity">
    <text evidence="2">Belongs to the SusD family.</text>
</comment>
<sequence>MKKIISIFVLLIFIFSCTDLTEELNDTVTDDVARDLADTESLLTTAYQALRAFNTQDRIYVTESHVTDEMAGPTRGGDWDDAGIWRQLHLHNWSSSHPYIANGYTDLLTGIFRSTQVLEFNPSAEQAAEARFLRAFFSFHAVDKFGIVLGREPGENLTEPPSITLKRADGIEFVISELEEILGSLPANVSVGRASKNAAHFLLAKAYLNRAVYKATDPETNAASAGPFSFDVADMNKVIMACDAIMGSNEYSLDTNYFDNFSPTNSDDSSENIFVGLNNRGNNTTNTHSRWHMTLHYNNNPSGWNGFVTLADLYDSFEPGDQRLNTTPAYFAGNTGLNAGFNEGQSYDKNGNPLEDRNGNPLSFTKDFSLTNSGETEGVRVIKYTPDFVNNDQPGNDYVFFRYADVLLMKAEAILRGGMATGGDTALSLVNDIRTIRGASALGSIDITELLAERRRELYWEGWRRNDQIRFGTYLDAAQEKPASTETYLLFPIPPDALSSNPNLKQNPGY</sequence>
<evidence type="ECO:0000256" key="2">
    <source>
        <dbReference type="ARBA" id="ARBA00006275"/>
    </source>
</evidence>
<reference evidence="8 9" key="1">
    <citation type="submission" date="2023-10" db="EMBL/GenBank/DDBJ databases">
        <title>Marimonas sp. nov. isolated from tidal mud flat.</title>
        <authorList>
            <person name="Jaincy N.J."/>
            <person name="Srinivasan S."/>
            <person name="Lee S.-S."/>
        </authorList>
    </citation>
    <scope>NUCLEOTIDE SEQUENCE [LARGE SCALE GENOMIC DNA]</scope>
    <source>
        <strain evidence="8 9">MJ-SS3</strain>
    </source>
</reference>
<feature type="chain" id="PRO_5047258805" evidence="6">
    <location>
        <begin position="22"/>
        <end position="510"/>
    </location>
</feature>
<evidence type="ECO:0000256" key="5">
    <source>
        <dbReference type="ARBA" id="ARBA00023237"/>
    </source>
</evidence>
<keyword evidence="9" id="KW-1185">Reference proteome</keyword>
<evidence type="ECO:0000313" key="8">
    <source>
        <dbReference type="EMBL" id="MDU8885049.1"/>
    </source>
</evidence>
<accession>A0ABU3U3Q8</accession>
<dbReference type="SUPFAM" id="SSF48452">
    <property type="entry name" value="TPR-like"/>
    <property type="match status" value="1"/>
</dbReference>
<organism evidence="8 9">
    <name type="scientific">Gilvirhabdus luticola</name>
    <dbReference type="NCBI Taxonomy" id="3079858"/>
    <lineage>
        <taxon>Bacteria</taxon>
        <taxon>Pseudomonadati</taxon>
        <taxon>Bacteroidota</taxon>
        <taxon>Flavobacteriia</taxon>
        <taxon>Flavobacteriales</taxon>
        <taxon>Flavobacteriaceae</taxon>
        <taxon>Gilvirhabdus</taxon>
    </lineage>
</organism>
<keyword evidence="5" id="KW-0998">Cell outer membrane</keyword>
<comment type="subcellular location">
    <subcellularLocation>
        <location evidence="1">Cell outer membrane</location>
    </subcellularLocation>
</comment>
<dbReference type="EMBL" id="JAWHTF010000001">
    <property type="protein sequence ID" value="MDU8885049.1"/>
    <property type="molecule type" value="Genomic_DNA"/>
</dbReference>
<dbReference type="InterPro" id="IPR012944">
    <property type="entry name" value="SusD_RagB_dom"/>
</dbReference>
<keyword evidence="4" id="KW-0472">Membrane</keyword>
<evidence type="ECO:0000256" key="3">
    <source>
        <dbReference type="ARBA" id="ARBA00022729"/>
    </source>
</evidence>
<dbReference type="InterPro" id="IPR011990">
    <property type="entry name" value="TPR-like_helical_dom_sf"/>
</dbReference>
<evidence type="ECO:0000259" key="7">
    <source>
        <dbReference type="Pfam" id="PF07980"/>
    </source>
</evidence>
<proteinExistence type="inferred from homology"/>
<keyword evidence="3 6" id="KW-0732">Signal</keyword>
<dbReference type="Gene3D" id="1.25.40.390">
    <property type="match status" value="1"/>
</dbReference>
<dbReference type="Pfam" id="PF07980">
    <property type="entry name" value="SusD_RagB"/>
    <property type="match status" value="1"/>
</dbReference>
<evidence type="ECO:0000256" key="6">
    <source>
        <dbReference type="SAM" id="SignalP"/>
    </source>
</evidence>
<protein>
    <submittedName>
        <fullName evidence="8">RagB/SusD family nutrient uptake outer membrane protein</fullName>
    </submittedName>
</protein>
<evidence type="ECO:0000313" key="9">
    <source>
        <dbReference type="Proteomes" id="UP001268651"/>
    </source>
</evidence>
<gene>
    <name evidence="8" type="ORF">RXV94_02675</name>
</gene>
<comment type="caution">
    <text evidence="8">The sequence shown here is derived from an EMBL/GenBank/DDBJ whole genome shotgun (WGS) entry which is preliminary data.</text>
</comment>
<evidence type="ECO:0000256" key="1">
    <source>
        <dbReference type="ARBA" id="ARBA00004442"/>
    </source>
</evidence>
<dbReference type="PROSITE" id="PS51257">
    <property type="entry name" value="PROKAR_LIPOPROTEIN"/>
    <property type="match status" value="1"/>
</dbReference>
<dbReference type="RefSeq" id="WP_316660878.1">
    <property type="nucleotide sequence ID" value="NZ_JAWHTF010000001.1"/>
</dbReference>
<feature type="domain" description="RagB/SusD" evidence="7">
    <location>
        <begin position="248"/>
        <end position="510"/>
    </location>
</feature>
<evidence type="ECO:0000256" key="4">
    <source>
        <dbReference type="ARBA" id="ARBA00023136"/>
    </source>
</evidence>
<name>A0ABU3U3Q8_9FLAO</name>